<evidence type="ECO:0000313" key="2">
    <source>
        <dbReference type="Proteomes" id="UP000887578"/>
    </source>
</evidence>
<feature type="region of interest" description="Disordered" evidence="1">
    <location>
        <begin position="74"/>
        <end position="95"/>
    </location>
</feature>
<name>A0A914PPI1_9BILA</name>
<reference evidence="3" key="1">
    <citation type="submission" date="2022-11" db="UniProtKB">
        <authorList>
            <consortium name="WormBaseParasite"/>
        </authorList>
    </citation>
    <scope>IDENTIFICATION</scope>
</reference>
<dbReference type="Proteomes" id="UP000887578">
    <property type="component" value="Unplaced"/>
</dbReference>
<evidence type="ECO:0000313" key="3">
    <source>
        <dbReference type="WBParaSite" id="PDA_v2.g19985.t1"/>
    </source>
</evidence>
<organism evidence="2 3">
    <name type="scientific">Panagrolaimus davidi</name>
    <dbReference type="NCBI Taxonomy" id="227884"/>
    <lineage>
        <taxon>Eukaryota</taxon>
        <taxon>Metazoa</taxon>
        <taxon>Ecdysozoa</taxon>
        <taxon>Nematoda</taxon>
        <taxon>Chromadorea</taxon>
        <taxon>Rhabditida</taxon>
        <taxon>Tylenchina</taxon>
        <taxon>Panagrolaimomorpha</taxon>
        <taxon>Panagrolaimoidea</taxon>
        <taxon>Panagrolaimidae</taxon>
        <taxon>Panagrolaimus</taxon>
    </lineage>
</organism>
<accession>A0A914PPI1</accession>
<feature type="compositionally biased region" description="Acidic residues" evidence="1">
    <location>
        <begin position="77"/>
        <end position="95"/>
    </location>
</feature>
<evidence type="ECO:0000256" key="1">
    <source>
        <dbReference type="SAM" id="MobiDB-lite"/>
    </source>
</evidence>
<dbReference type="AlphaFoldDB" id="A0A914PPI1"/>
<dbReference type="WBParaSite" id="PDA_v2.g19985.t1">
    <property type="protein sequence ID" value="PDA_v2.g19985.t1"/>
    <property type="gene ID" value="PDA_v2.g19985"/>
</dbReference>
<sequence>MEEYLSHRSQGLSLTGRKNVHKANDKDIRAEVEHFGLLYDADDLTQPEDATILSHLDALQRLLNRNGFDDILRPEVEPEEDLEEEEEEDIELLRA</sequence>
<protein>
    <submittedName>
        <fullName evidence="3">Uncharacterized protein</fullName>
    </submittedName>
</protein>
<proteinExistence type="predicted"/>
<keyword evidence="2" id="KW-1185">Reference proteome</keyword>